<dbReference type="InterPro" id="IPR036267">
    <property type="entry name" value="RuvA_C_sf"/>
</dbReference>
<dbReference type="SUPFAM" id="SSF50249">
    <property type="entry name" value="Nucleic acid-binding proteins"/>
    <property type="match status" value="1"/>
</dbReference>
<comment type="similarity">
    <text evidence="6">Belongs to the RuvA family.</text>
</comment>
<dbReference type="eggNOG" id="COG0632">
    <property type="taxonomic scope" value="Bacteria"/>
</dbReference>
<dbReference type="OrthoDB" id="5293449at2"/>
<evidence type="ECO:0000256" key="6">
    <source>
        <dbReference type="HAMAP-Rule" id="MF_00031"/>
    </source>
</evidence>
<evidence type="ECO:0000256" key="3">
    <source>
        <dbReference type="ARBA" id="ARBA00023125"/>
    </source>
</evidence>
<dbReference type="InterPro" id="IPR010994">
    <property type="entry name" value="RuvA_2-like"/>
</dbReference>
<sequence length="206" mass="22031">MIGYLQGKVAMLGLEYCYLEVNGVGYRVFIPGSSREKLATGAQVQLFTHLHVREDALLLYGFLTQQEYEVFLLLLSVTGIGPKAALAILSVMNPAQFIMAIGQQDLSALTRVSGIGKKTAERMVLELKDKVAGLPGAAAAVLPAAVPVGSGGSMDIQREALQALLALGYTQQEIMPVLKKLPADQGDAMSVEQAVKLALKEFAARR</sequence>
<keyword evidence="8" id="KW-0547">Nucleotide-binding</keyword>
<gene>
    <name evidence="6" type="primary">ruvA</name>
    <name evidence="8" type="ORF">ALO_21444</name>
</gene>
<proteinExistence type="inferred from homology"/>
<dbReference type="Gene3D" id="1.10.150.20">
    <property type="entry name" value="5' to 3' exonuclease, C-terminal subdomain"/>
    <property type="match status" value="1"/>
</dbReference>
<keyword evidence="1 6" id="KW-0963">Cytoplasm</keyword>
<comment type="subcellular location">
    <subcellularLocation>
        <location evidence="6">Cytoplasm</location>
    </subcellularLocation>
</comment>
<evidence type="ECO:0000259" key="7">
    <source>
        <dbReference type="SMART" id="SM00278"/>
    </source>
</evidence>
<dbReference type="STRING" id="1009370.ALO_21444"/>
<feature type="region of interest" description="Domain III" evidence="6">
    <location>
        <begin position="154"/>
        <end position="206"/>
    </location>
</feature>
<dbReference type="GO" id="GO:0009379">
    <property type="term" value="C:Holliday junction helicase complex"/>
    <property type="evidence" value="ECO:0007669"/>
    <property type="project" value="InterPro"/>
</dbReference>
<dbReference type="InterPro" id="IPR003583">
    <property type="entry name" value="Hlx-hairpin-Hlx_DNA-bd_motif"/>
</dbReference>
<keyword evidence="8" id="KW-0067">ATP-binding</keyword>
<keyword evidence="9" id="KW-1185">Reference proteome</keyword>
<dbReference type="Gene3D" id="2.40.50.140">
    <property type="entry name" value="Nucleic acid-binding proteins"/>
    <property type="match status" value="1"/>
</dbReference>
<dbReference type="GO" id="GO:0009378">
    <property type="term" value="F:four-way junction helicase activity"/>
    <property type="evidence" value="ECO:0007669"/>
    <property type="project" value="InterPro"/>
</dbReference>
<feature type="domain" description="Helix-hairpin-helix DNA-binding motif class 1" evidence="7">
    <location>
        <begin position="72"/>
        <end position="91"/>
    </location>
</feature>
<keyword evidence="8" id="KW-0347">Helicase</keyword>
<organism evidence="8 9">
    <name type="scientific">Acetonema longum DSM 6540</name>
    <dbReference type="NCBI Taxonomy" id="1009370"/>
    <lineage>
        <taxon>Bacteria</taxon>
        <taxon>Bacillati</taxon>
        <taxon>Bacillota</taxon>
        <taxon>Negativicutes</taxon>
        <taxon>Acetonemataceae</taxon>
        <taxon>Acetonema</taxon>
    </lineage>
</organism>
<dbReference type="GO" id="GO:0006281">
    <property type="term" value="P:DNA repair"/>
    <property type="evidence" value="ECO:0007669"/>
    <property type="project" value="UniProtKB-UniRule"/>
</dbReference>
<protein>
    <recommendedName>
        <fullName evidence="6">Holliday junction branch migration complex subunit RuvA</fullName>
    </recommendedName>
</protein>
<dbReference type="AlphaFoldDB" id="F7NQ88"/>
<evidence type="ECO:0000256" key="1">
    <source>
        <dbReference type="ARBA" id="ARBA00022490"/>
    </source>
</evidence>
<dbReference type="CDD" id="cd14332">
    <property type="entry name" value="UBA_RuvA_C"/>
    <property type="match status" value="1"/>
</dbReference>
<comment type="domain">
    <text evidence="6">Has three domains with a flexible linker between the domains II and III and assumes an 'L' shape. Domain III is highly mobile and contacts RuvB.</text>
</comment>
<feature type="domain" description="Helix-hairpin-helix DNA-binding motif class 1" evidence="7">
    <location>
        <begin position="107"/>
        <end position="126"/>
    </location>
</feature>
<dbReference type="Proteomes" id="UP000003240">
    <property type="component" value="Unassembled WGS sequence"/>
</dbReference>
<evidence type="ECO:0000256" key="5">
    <source>
        <dbReference type="ARBA" id="ARBA00023204"/>
    </source>
</evidence>
<dbReference type="HAMAP" id="MF_00031">
    <property type="entry name" value="DNA_HJ_migration_RuvA"/>
    <property type="match status" value="1"/>
</dbReference>
<dbReference type="GO" id="GO:0005524">
    <property type="term" value="F:ATP binding"/>
    <property type="evidence" value="ECO:0007669"/>
    <property type="project" value="InterPro"/>
</dbReference>
<dbReference type="GO" id="GO:0005737">
    <property type="term" value="C:cytoplasm"/>
    <property type="evidence" value="ECO:0007669"/>
    <property type="project" value="UniProtKB-SubCell"/>
</dbReference>
<dbReference type="NCBIfam" id="TIGR00084">
    <property type="entry name" value="ruvA"/>
    <property type="match status" value="1"/>
</dbReference>
<dbReference type="Gene3D" id="1.10.8.10">
    <property type="entry name" value="DNA helicase RuvA subunit, C-terminal domain"/>
    <property type="match status" value="1"/>
</dbReference>
<keyword evidence="3 6" id="KW-0238">DNA-binding</keyword>
<evidence type="ECO:0000313" key="8">
    <source>
        <dbReference type="EMBL" id="EGO61847.1"/>
    </source>
</evidence>
<feature type="region of interest" description="Domain II" evidence="6">
    <location>
        <begin position="64"/>
        <end position="141"/>
    </location>
</feature>
<dbReference type="Pfam" id="PF07499">
    <property type="entry name" value="RuvA_C"/>
    <property type="match status" value="1"/>
</dbReference>
<evidence type="ECO:0000313" key="9">
    <source>
        <dbReference type="Proteomes" id="UP000003240"/>
    </source>
</evidence>
<dbReference type="SUPFAM" id="SSF46929">
    <property type="entry name" value="DNA helicase RuvA subunit, C-terminal domain"/>
    <property type="match status" value="1"/>
</dbReference>
<accession>F7NQ88</accession>
<dbReference type="Pfam" id="PF14520">
    <property type="entry name" value="HHH_5"/>
    <property type="match status" value="1"/>
</dbReference>
<keyword evidence="2 6" id="KW-0227">DNA damage</keyword>
<dbReference type="SMART" id="SM00278">
    <property type="entry name" value="HhH1"/>
    <property type="match status" value="2"/>
</dbReference>
<dbReference type="InterPro" id="IPR012340">
    <property type="entry name" value="NA-bd_OB-fold"/>
</dbReference>
<keyword evidence="4 6" id="KW-0233">DNA recombination</keyword>
<dbReference type="GO" id="GO:0006310">
    <property type="term" value="P:DNA recombination"/>
    <property type="evidence" value="ECO:0007669"/>
    <property type="project" value="UniProtKB-UniRule"/>
</dbReference>
<dbReference type="InterPro" id="IPR013849">
    <property type="entry name" value="DNA_helicase_Holl-junc_RuvA_I"/>
</dbReference>
<name>F7NQ88_9FIRM</name>
<keyword evidence="5 6" id="KW-0234">DNA repair</keyword>
<comment type="function">
    <text evidence="6">The RuvA-RuvB-RuvC complex processes Holliday junction (HJ) DNA during genetic recombination and DNA repair, while the RuvA-RuvB complex plays an important role in the rescue of blocked DNA replication forks via replication fork reversal (RFR). RuvA specifically binds to HJ cruciform DNA, conferring on it an open structure. The RuvB hexamer acts as an ATP-dependent pump, pulling dsDNA into and through the RuvAB complex. HJ branch migration allows RuvC to scan DNA until it finds its consensus sequence, where it cleaves and resolves the cruciform DNA.</text>
</comment>
<dbReference type="EMBL" id="AFGF01000280">
    <property type="protein sequence ID" value="EGO61847.1"/>
    <property type="molecule type" value="Genomic_DNA"/>
</dbReference>
<dbReference type="GO" id="GO:0048476">
    <property type="term" value="C:Holliday junction resolvase complex"/>
    <property type="evidence" value="ECO:0007669"/>
    <property type="project" value="UniProtKB-UniRule"/>
</dbReference>
<dbReference type="InterPro" id="IPR011114">
    <property type="entry name" value="RuvA_C"/>
</dbReference>
<comment type="caution">
    <text evidence="8">The sequence shown here is derived from an EMBL/GenBank/DDBJ whole genome shotgun (WGS) entry which is preliminary data.</text>
</comment>
<comment type="subunit">
    <text evidence="6">Homotetramer. Forms an RuvA(8)-RuvB(12)-Holliday junction (HJ) complex. HJ DNA is sandwiched between 2 RuvA tetramers; dsDNA enters through RuvA and exits via RuvB. An RuvB hexamer assembles on each DNA strand where it exits the tetramer. Each RuvB hexamer is contacted by two RuvA subunits (via domain III) on 2 adjacent RuvB subunits; this complex drives branch migration. In the full resolvosome a probable DNA-RuvA(4)-RuvB(12)-RuvC(2) complex forms which resolves the HJ.</text>
</comment>
<keyword evidence="8" id="KW-0378">Hydrolase</keyword>
<evidence type="ECO:0000256" key="4">
    <source>
        <dbReference type="ARBA" id="ARBA00023172"/>
    </source>
</evidence>
<dbReference type="GO" id="GO:0000400">
    <property type="term" value="F:four-way junction DNA binding"/>
    <property type="evidence" value="ECO:0007669"/>
    <property type="project" value="UniProtKB-UniRule"/>
</dbReference>
<dbReference type="InterPro" id="IPR000085">
    <property type="entry name" value="RuvA"/>
</dbReference>
<dbReference type="RefSeq" id="WP_004099985.1">
    <property type="nucleotide sequence ID" value="NZ_AFGF01000280.1"/>
</dbReference>
<reference evidence="8 9" key="1">
    <citation type="journal article" date="2011" name="EMBO J.">
        <title>Structural diversity of bacterial flagellar motors.</title>
        <authorList>
            <person name="Chen S."/>
            <person name="Beeby M."/>
            <person name="Murphy G.E."/>
            <person name="Leadbetter J.R."/>
            <person name="Hendrixson D.R."/>
            <person name="Briegel A."/>
            <person name="Li Z."/>
            <person name="Shi J."/>
            <person name="Tocheva E.I."/>
            <person name="Muller A."/>
            <person name="Dobro M.J."/>
            <person name="Jensen G.J."/>
        </authorList>
    </citation>
    <scope>NUCLEOTIDE SEQUENCE [LARGE SCALE GENOMIC DNA]</scope>
    <source>
        <strain evidence="8 9">DSM 6540</strain>
    </source>
</reference>
<dbReference type="Pfam" id="PF01330">
    <property type="entry name" value="RuvA_N"/>
    <property type="match status" value="1"/>
</dbReference>
<comment type="caution">
    <text evidence="6">Lacks conserved residue(s) required for the propagation of feature annotation.</text>
</comment>
<evidence type="ECO:0000256" key="2">
    <source>
        <dbReference type="ARBA" id="ARBA00022763"/>
    </source>
</evidence>
<dbReference type="SUPFAM" id="SSF47781">
    <property type="entry name" value="RuvA domain 2-like"/>
    <property type="match status" value="1"/>
</dbReference>